<dbReference type="InterPro" id="IPR016071">
    <property type="entry name" value="Staphylococal_nuclease_OB-fold"/>
</dbReference>
<evidence type="ECO:0000313" key="3">
    <source>
        <dbReference type="EMBL" id="GGB51142.1"/>
    </source>
</evidence>
<evidence type="ECO:0000259" key="2">
    <source>
        <dbReference type="SMART" id="SM00318"/>
    </source>
</evidence>
<keyword evidence="4" id="KW-1185">Reference proteome</keyword>
<reference evidence="3" key="2">
    <citation type="submission" date="2020-09" db="EMBL/GenBank/DDBJ databases">
        <authorList>
            <person name="Sun Q."/>
            <person name="Zhou Y."/>
        </authorList>
    </citation>
    <scope>NUCLEOTIDE SEQUENCE</scope>
    <source>
        <strain evidence="3">CGMCC 1.12426</strain>
    </source>
</reference>
<feature type="compositionally biased region" description="Polar residues" evidence="1">
    <location>
        <begin position="45"/>
        <end position="55"/>
    </location>
</feature>
<dbReference type="RefSeq" id="WP_150496704.1">
    <property type="nucleotide sequence ID" value="NZ_BMFA01000007.1"/>
</dbReference>
<feature type="region of interest" description="Disordered" evidence="1">
    <location>
        <begin position="33"/>
        <end position="95"/>
    </location>
</feature>
<dbReference type="AlphaFoldDB" id="A0A916X2B5"/>
<dbReference type="Proteomes" id="UP000605148">
    <property type="component" value="Unassembled WGS sequence"/>
</dbReference>
<feature type="domain" description="TNase-like" evidence="2">
    <location>
        <begin position="116"/>
        <end position="240"/>
    </location>
</feature>
<feature type="region of interest" description="Disordered" evidence="1">
    <location>
        <begin position="266"/>
        <end position="307"/>
    </location>
</feature>
<dbReference type="OrthoDB" id="9805504at2"/>
<sequence length="307" mass="32549">MRLHPLVMPVLVLCASAAALGWLLFVPPPAVPDHEERGRAADLQPLSSPAHSSPAGQEADTGSLAAQSAAPIPGMLRNVSPDGVTPPPVSGPLTRVAPSEAYLENRNPPRPPVPPGPLEFSRVQVLDAGTIDTGDILVRIAHVTPLGADQSCRTDSGDTWPCGARARTAMRGLLRQLKIECEKIDETGPGEITATCQRGRIDLGEWLVRYGWATPAETAPPGFADVEREARERKLGQWKADGLDPLADPVTIDSLADIPDLPDIIAGDGRSFLEDVPARPSDGPSTGEQPQMPSPPADLRTTRSDNL</sequence>
<comment type="caution">
    <text evidence="3">The sequence shown here is derived from an EMBL/GenBank/DDBJ whole genome shotgun (WGS) entry which is preliminary data.</text>
</comment>
<reference evidence="3" key="1">
    <citation type="journal article" date="2014" name="Int. J. Syst. Evol. Microbiol.">
        <title>Complete genome sequence of Corynebacterium casei LMG S-19264T (=DSM 44701T), isolated from a smear-ripened cheese.</title>
        <authorList>
            <consortium name="US DOE Joint Genome Institute (JGI-PGF)"/>
            <person name="Walter F."/>
            <person name="Albersmeier A."/>
            <person name="Kalinowski J."/>
            <person name="Ruckert C."/>
        </authorList>
    </citation>
    <scope>NUCLEOTIDE SEQUENCE</scope>
    <source>
        <strain evidence="3">CGMCC 1.12426</strain>
    </source>
</reference>
<dbReference type="EMBL" id="BMFA01000007">
    <property type="protein sequence ID" value="GGB51142.1"/>
    <property type="molecule type" value="Genomic_DNA"/>
</dbReference>
<protein>
    <submittedName>
        <fullName evidence="3">Membrane protein</fullName>
    </submittedName>
</protein>
<dbReference type="SMART" id="SM00318">
    <property type="entry name" value="SNc"/>
    <property type="match status" value="1"/>
</dbReference>
<evidence type="ECO:0000313" key="4">
    <source>
        <dbReference type="Proteomes" id="UP000605148"/>
    </source>
</evidence>
<name>A0A916X2B5_9HYPH</name>
<evidence type="ECO:0000256" key="1">
    <source>
        <dbReference type="SAM" id="MobiDB-lite"/>
    </source>
</evidence>
<dbReference type="Gene3D" id="2.40.50.90">
    <property type="match status" value="1"/>
</dbReference>
<proteinExistence type="predicted"/>
<dbReference type="InterPro" id="IPR035437">
    <property type="entry name" value="SNase_OB-fold_sf"/>
</dbReference>
<gene>
    <name evidence="3" type="ORF">GCM10011316_23970</name>
</gene>
<accession>A0A916X2B5</accession>
<organism evidence="3 4">
    <name type="scientific">Roseibium aquae</name>
    <dbReference type="NCBI Taxonomy" id="1323746"/>
    <lineage>
        <taxon>Bacteria</taxon>
        <taxon>Pseudomonadati</taxon>
        <taxon>Pseudomonadota</taxon>
        <taxon>Alphaproteobacteria</taxon>
        <taxon>Hyphomicrobiales</taxon>
        <taxon>Stappiaceae</taxon>
        <taxon>Roseibium</taxon>
    </lineage>
</organism>
<dbReference type="SUPFAM" id="SSF50199">
    <property type="entry name" value="Staphylococcal nuclease"/>
    <property type="match status" value="1"/>
</dbReference>